<evidence type="ECO:0008006" key="3">
    <source>
        <dbReference type="Google" id="ProtNLM"/>
    </source>
</evidence>
<dbReference type="AlphaFoldDB" id="A0AAD9GTN3"/>
<comment type="caution">
    <text evidence="1">The sequence shown here is derived from an EMBL/GenBank/DDBJ whole genome shotgun (WGS) entry which is preliminary data.</text>
</comment>
<keyword evidence="2" id="KW-1185">Reference proteome</keyword>
<dbReference type="Proteomes" id="UP001259832">
    <property type="component" value="Unassembled WGS sequence"/>
</dbReference>
<accession>A0AAD9GTN3</accession>
<evidence type="ECO:0000313" key="1">
    <source>
        <dbReference type="EMBL" id="KAK1944419.1"/>
    </source>
</evidence>
<dbReference type="EMBL" id="JASMQC010000006">
    <property type="protein sequence ID" value="KAK1944419.1"/>
    <property type="molecule type" value="Genomic_DNA"/>
</dbReference>
<protein>
    <recommendedName>
        <fullName evidence="3">Core-binding (CB) domain-containing protein</fullName>
    </recommendedName>
</protein>
<gene>
    <name evidence="1" type="ORF">P3T76_004331</name>
</gene>
<organism evidence="1 2">
    <name type="scientific">Phytophthora citrophthora</name>
    <dbReference type="NCBI Taxonomy" id="4793"/>
    <lineage>
        <taxon>Eukaryota</taxon>
        <taxon>Sar</taxon>
        <taxon>Stramenopiles</taxon>
        <taxon>Oomycota</taxon>
        <taxon>Peronosporomycetes</taxon>
        <taxon>Peronosporales</taxon>
        <taxon>Peronosporaceae</taxon>
        <taxon>Phytophthora</taxon>
    </lineage>
</organism>
<evidence type="ECO:0000313" key="2">
    <source>
        <dbReference type="Proteomes" id="UP001259832"/>
    </source>
</evidence>
<sequence length="1251" mass="139653">MTNKGAHSLGGQLQGHQQSTIVFATPVPGNLSIDQVRNACTAPNTKKAFKSFIKGLSQWIRVTQDPPDNFFEEDGSLDLFTFLPSHFEEFLMDKMNAGTIKVSTRSGYRSAVKDLYRQKLIDLPAEYNNDLKTTFTGLKRVEAENDQAGRERRPGEEPLTFSVYMQLAERTLALQDNGFAHLFLLSQWNLMCRSVSVETLHISHLHCADDSVGCVLHKTKTNQEGSGPKDPRHINANTEHPSCCWVLGLGVYFASNPLLPPGKLFPGSNQKSRFGKVIGKMLEDITGQKIYGTHSIRKGVATFASSGSTGGPSWSLGGVQDRHFRYEAAGDQYLGRVVAGLPQNNSKFATLPPHFADNRDDFILDCAAQMFPSMVGDAHIVPVLHLCLASFAQHAEYLRRNVSQKHPLLSSYIFRCPDVMVKLQGMLSTSENSWTRATGIPPHVELFQHHIETRAALQQLPEVLLDGVSKVLEERCMDQRITRESLGVTIHALLEEAGLLRSPNTNSQDTPPHLSGNIAYHWSFDGRFHRMPEGFEFLLLDALGVWRLWWLGNQASGFPPFRSLHSSDFVSSSRKMFSEWSALVRHVTTAIGTSTGTKMQRPKTQEEADSLYKLGMSNVLLKPSSHPHKLNLFLFTTESEPKRVFATPVPGNLSIDQVRNACTAPNTKKAFKSFIKGLSQWIRVTQDPPDNFFEEDGSLDLFTFLPSHFEEFLMDKMNAGTIKVSTRSGYRSAVKDLYRQKLIDLPAEYNNDLKTTFTGLKRVEAENDQAGRERRPGEEPLTFSVYMQLAERTLALQDNGFAHLFLLSQWNLMCRSVSVEILHISHLHCADDSVGCVLHKTKTNQEGSGPKDPRHINANTEHPSCCWVLGLGVYFASNPLLPPGKLFPGSNQKSRFGKVIGKMLEDITGQKIYGTHSIRKGVATFASSGSTGGPSWSLGGVQDRHFRYEAAGDQYLGRVVAGLPQNNSKFATLPPHFADNRDDFILDCAAQMFPSMVGDAHIVPVLHLCLASFAQHAEYLRRNVSQKHPLLSSYIFRCPDVMVKLQGMLSTSENSWTRATGIPPHVELFQHHIETRAALQQLPEVLLDGVSKVLEERCMDQRITRESLGVTIHALLEEAGLLRSPNTNSQDTPPHLSGNIAYHWSFDGRFHRMPEGFEFLLLDALGVWRLWWLGNQASGFPPFRSLHSSDFVSSSRKMFSEWSALVRHVTTAIGTSTGTKMQRPKTQEEADSLYKLGMSNVLLKPSSHPHK</sequence>
<reference evidence="1" key="1">
    <citation type="submission" date="2023-08" db="EMBL/GenBank/DDBJ databases">
        <title>Reference Genome Resource for the Citrus Pathogen Phytophthora citrophthora.</title>
        <authorList>
            <person name="Moller H."/>
            <person name="Coetzee B."/>
            <person name="Rose L.J."/>
            <person name="Van Niekerk J.M."/>
        </authorList>
    </citation>
    <scope>NUCLEOTIDE SEQUENCE</scope>
    <source>
        <strain evidence="1">STE-U-9442</strain>
    </source>
</reference>
<proteinExistence type="predicted"/>
<name>A0AAD9GTN3_9STRA</name>